<accession>A0A9Q0SJR2</accession>
<organism evidence="2 3">
    <name type="scientific">Salix purpurea</name>
    <name type="common">Purple osier willow</name>
    <dbReference type="NCBI Taxonomy" id="77065"/>
    <lineage>
        <taxon>Eukaryota</taxon>
        <taxon>Viridiplantae</taxon>
        <taxon>Streptophyta</taxon>
        <taxon>Embryophyta</taxon>
        <taxon>Tracheophyta</taxon>
        <taxon>Spermatophyta</taxon>
        <taxon>Magnoliopsida</taxon>
        <taxon>eudicotyledons</taxon>
        <taxon>Gunneridae</taxon>
        <taxon>Pentapetalae</taxon>
        <taxon>rosids</taxon>
        <taxon>fabids</taxon>
        <taxon>Malpighiales</taxon>
        <taxon>Salicaceae</taxon>
        <taxon>Saliceae</taxon>
        <taxon>Salix</taxon>
    </lineage>
</organism>
<sequence>MSVNGTLKIPTTTNSSGEPEEPSAKKKRKRPANSEYVDVNDSVSISASFAPITTRPPQPQAPQTVAAVPQGLVPMWAIPSNTVVPGAFFMVPTMPGPSNKPQIFHVPSCSNPSHKYFAQANFIFRVFHAI</sequence>
<feature type="compositionally biased region" description="Polar residues" evidence="1">
    <location>
        <begin position="1"/>
        <end position="17"/>
    </location>
</feature>
<name>A0A9Q0SJR2_SALPP</name>
<proteinExistence type="predicted"/>
<gene>
    <name evidence="2" type="ORF">OIU79_019336</name>
</gene>
<dbReference type="OrthoDB" id="1928965at2759"/>
<reference evidence="2" key="2">
    <citation type="journal article" date="2023" name="Int. J. Mol. Sci.">
        <title>De Novo Assembly and Annotation of 11 Diverse Shrub Willow (Salix) Genomes Reveals Novel Gene Organization in Sex-Linked Regions.</title>
        <authorList>
            <person name="Hyden B."/>
            <person name="Feng K."/>
            <person name="Yates T.B."/>
            <person name="Jawdy S."/>
            <person name="Cereghino C."/>
            <person name="Smart L.B."/>
            <person name="Muchero W."/>
        </authorList>
    </citation>
    <scope>NUCLEOTIDE SEQUENCE</scope>
    <source>
        <tissue evidence="2">Shoot tip</tissue>
    </source>
</reference>
<evidence type="ECO:0000313" key="3">
    <source>
        <dbReference type="Proteomes" id="UP001151532"/>
    </source>
</evidence>
<feature type="region of interest" description="Disordered" evidence="1">
    <location>
        <begin position="1"/>
        <end position="37"/>
    </location>
</feature>
<keyword evidence="3" id="KW-1185">Reference proteome</keyword>
<dbReference type="Proteomes" id="UP001151532">
    <property type="component" value="Chromosome 14"/>
</dbReference>
<dbReference type="EMBL" id="JAPFFK010000020">
    <property type="protein sequence ID" value="KAJ6679563.1"/>
    <property type="molecule type" value="Genomic_DNA"/>
</dbReference>
<reference evidence="2" key="1">
    <citation type="submission" date="2022-11" db="EMBL/GenBank/DDBJ databases">
        <authorList>
            <person name="Hyden B.L."/>
            <person name="Feng K."/>
            <person name="Yates T."/>
            <person name="Jawdy S."/>
            <person name="Smart L.B."/>
            <person name="Muchero W."/>
        </authorList>
    </citation>
    <scope>NUCLEOTIDE SEQUENCE</scope>
    <source>
        <tissue evidence="2">Shoot tip</tissue>
    </source>
</reference>
<protein>
    <submittedName>
        <fullName evidence="2">TRANSCRIPTION FACTOR TCP4-RELATED</fullName>
    </submittedName>
</protein>
<evidence type="ECO:0000313" key="2">
    <source>
        <dbReference type="EMBL" id="KAJ6679563.1"/>
    </source>
</evidence>
<comment type="caution">
    <text evidence="2">The sequence shown here is derived from an EMBL/GenBank/DDBJ whole genome shotgun (WGS) entry which is preliminary data.</text>
</comment>
<evidence type="ECO:0000256" key="1">
    <source>
        <dbReference type="SAM" id="MobiDB-lite"/>
    </source>
</evidence>
<dbReference type="AlphaFoldDB" id="A0A9Q0SJR2"/>